<evidence type="ECO:0000313" key="3">
    <source>
        <dbReference type="EMBL" id="EIJ89572.1"/>
    </source>
</evidence>
<dbReference type="Proteomes" id="UP000002872">
    <property type="component" value="Unassembled WGS sequence"/>
</dbReference>
<feature type="region of interest" description="Disordered" evidence="2">
    <location>
        <begin position="777"/>
        <end position="835"/>
    </location>
</feature>
<proteinExistence type="predicted"/>
<sequence>MYFRYCIVLLYITNIKARMVWKDVKEFKKIVVGSYKDVDRMVSPHSSMHPTNLYINGKLGFIYNLSEFGCEIDVKYKMEVATSESGGNIYKCKKTSDKNGIRSLDNNQSLSSNISLKCCRCLIDMLPTVDGRATIYSEEKYSFLAFLNNISEKKDRLRLLASLFLLSMGVDVSLEIKTNEAKHDVLVLKTSRYSTENYFSTELKLGNRIYKNKMHENEPCLLDDKYYYTQTENIVDFYKEAKYKELENRFDPTTDFNTKYAVRMAKLLIQIYIFEYISSNEDVKAYHIETFNILKEHVEAIENQKHLKLNSADRLAITVFKDIFCPINEEFLDIEAEKIENIESANNYVSKYVFIPFHRELSMPDILRTCYKNNELSLTGMASSSMNTSNPSMHFSPTNLEYLSGLEKLTIGTETSILTLLCCCFYNSTDMEYTLKRIESSPVELKQFFTKYRDLFDTEDLSVHYDWYKLINDLTHKNSSNSSLKPQYCNGGLLSMLSIILDITNMFEVIKEELNELIKKVREEKNLSSKLTADTNNLVNKILALLSFNKEMKVSADTDLRIGTLENHESDIFGKLHISISTTPSIVRKLTINFNFDKTTAEYVGMSYNGDYVINKYIDSMCNIANKIEFHPTGADLNEIFSFIMHKVDKLNSMLYRKEPLYSTISFNYALLKLKQFDLYYLFSCGRIIYTSDKKQIVKCISSFDYNNSDKNNYFIGRNVIINIVGSMINFKTSAIDKVFCAIASDWGVECFNDNIIMDKKVYSKLKPGTRFEMPNLDYDVDSDKEADKDSDKEANKDSDKDSDKEANKEADKDSDKEADNLYDDSDEEADEDSD</sequence>
<dbReference type="EMBL" id="GL870876">
    <property type="protein sequence ID" value="EIJ89572.1"/>
    <property type="molecule type" value="Genomic_DNA"/>
</dbReference>
<feature type="compositionally biased region" description="Acidic residues" evidence="2">
    <location>
        <begin position="821"/>
        <end position="835"/>
    </location>
</feature>
<dbReference type="AlphaFoldDB" id="I3EK25"/>
<dbReference type="OrthoDB" id="1922221at2759"/>
<keyword evidence="1" id="KW-0175">Coiled coil</keyword>
<feature type="non-terminal residue" evidence="3">
    <location>
        <position position="835"/>
    </location>
</feature>
<reference evidence="3" key="1">
    <citation type="submission" date="2011-01" db="EMBL/GenBank/DDBJ databases">
        <title>The Genome Sequence of Nematocida parisii strain ERTm3.</title>
        <authorList>
            <consortium name="The Broad Institute Genome Sequencing Platform"/>
            <consortium name="The Broad Institute Genome Sequencing Center for Infectious Disease"/>
            <person name="Cuomo C."/>
            <person name="Troemel E."/>
            <person name="Young S.K."/>
            <person name="Zeng Q."/>
            <person name="Gargeya S."/>
            <person name="Fitzgerald M."/>
            <person name="Haas B."/>
            <person name="Abouelleil A."/>
            <person name="Alvarado L."/>
            <person name="Arachchi H.M."/>
            <person name="Berlin A."/>
            <person name="Chapman S.B."/>
            <person name="Gearin G."/>
            <person name="Goldberg J."/>
            <person name="Griggs A."/>
            <person name="Gujja S."/>
            <person name="Hansen M."/>
            <person name="Heiman D."/>
            <person name="Howarth C."/>
            <person name="Larimer J."/>
            <person name="Lui A."/>
            <person name="MacDonald P.J.P."/>
            <person name="McCowen C."/>
            <person name="Montmayeur A."/>
            <person name="Murphy C."/>
            <person name="Neiman D."/>
            <person name="Pearson M."/>
            <person name="Priest M."/>
            <person name="Roberts A."/>
            <person name="Saif S."/>
            <person name="Shea T."/>
            <person name="Sisk P."/>
            <person name="Stolte C."/>
            <person name="Sykes S."/>
            <person name="Wortman J."/>
            <person name="Nusbaum C."/>
            <person name="Birren B."/>
        </authorList>
    </citation>
    <scope>NUCLEOTIDE SEQUENCE</scope>
    <source>
        <strain evidence="3">ERTm3</strain>
    </source>
</reference>
<dbReference type="HOGENOM" id="CLU_017612_0_0_1"/>
<keyword evidence="4" id="KW-1185">Reference proteome</keyword>
<name>I3EK25_NEMP3</name>
<organism evidence="3 4">
    <name type="scientific">Nematocida parisii (strain ERTm3)</name>
    <name type="common">Nematode killer fungus</name>
    <dbReference type="NCBI Taxonomy" id="935791"/>
    <lineage>
        <taxon>Eukaryota</taxon>
        <taxon>Fungi</taxon>
        <taxon>Fungi incertae sedis</taxon>
        <taxon>Microsporidia</taxon>
        <taxon>Nematocida</taxon>
    </lineage>
</organism>
<evidence type="ECO:0000256" key="1">
    <source>
        <dbReference type="SAM" id="Coils"/>
    </source>
</evidence>
<dbReference type="STRING" id="935791.I3EK25"/>
<dbReference type="InParanoid" id="I3EK25"/>
<evidence type="ECO:0000256" key="2">
    <source>
        <dbReference type="SAM" id="MobiDB-lite"/>
    </source>
</evidence>
<feature type="coiled-coil region" evidence="1">
    <location>
        <begin position="507"/>
        <end position="534"/>
    </location>
</feature>
<accession>I3EK25</accession>
<feature type="compositionally biased region" description="Basic and acidic residues" evidence="2">
    <location>
        <begin position="782"/>
        <end position="820"/>
    </location>
</feature>
<protein>
    <submittedName>
        <fullName evidence="3">Uncharacterized protein</fullName>
    </submittedName>
</protein>
<evidence type="ECO:0000313" key="4">
    <source>
        <dbReference type="Proteomes" id="UP000002872"/>
    </source>
</evidence>
<dbReference type="VEuPathDB" id="MicrosporidiaDB:NEQG_00342"/>
<gene>
    <name evidence="3" type="ORF">NEQG_00342</name>
</gene>